<dbReference type="GO" id="GO:0033388">
    <property type="term" value="P:putrescine biosynthetic process from arginine"/>
    <property type="evidence" value="ECO:0007669"/>
    <property type="project" value="TreeGrafter"/>
</dbReference>
<dbReference type="GeneID" id="120261179"/>
<dbReference type="RefSeq" id="XP_039124880.1">
    <property type="nucleotide sequence ID" value="XM_039268946.1"/>
</dbReference>
<dbReference type="InterPro" id="IPR036526">
    <property type="entry name" value="C-N_Hydrolase_sf"/>
</dbReference>
<proteinExistence type="predicted"/>
<dbReference type="SUPFAM" id="SSF56317">
    <property type="entry name" value="Carbon-nitrogen hydrolase"/>
    <property type="match status" value="1"/>
</dbReference>
<dbReference type="Gene3D" id="3.60.110.10">
    <property type="entry name" value="Carbon-nitrogen hydrolase"/>
    <property type="match status" value="1"/>
</dbReference>
<dbReference type="PANTHER" id="PTHR43674:SF2">
    <property type="entry name" value="BETA-UREIDOPROPIONASE"/>
    <property type="match status" value="1"/>
</dbReference>
<evidence type="ECO:0000313" key="3">
    <source>
        <dbReference type="RefSeq" id="XP_039124880.1"/>
    </source>
</evidence>
<sequence>MEDLRKVMLVALQFACLDSVSKNVATAERLVMGVHKKGANIFLIQVPLVASIKLERRLLKLNMVTAPFPSMAFILGSIGEIVALASIKDKDILGAKFDLNKVKSKRHNWGVFRDRRLKLYKKNSRLLKAIVRSIAQKLITTEAMLKQIIASLFSSPSTPKQRKGMLTMTVT</sequence>
<dbReference type="InterPro" id="IPR050345">
    <property type="entry name" value="Aliph_Amidase/BUP"/>
</dbReference>
<name>A0AB40BC69_DIOCR</name>
<gene>
    <name evidence="2 3 4" type="primary">LOC120261179</name>
</gene>
<accession>A0AB40BC69</accession>
<dbReference type="GO" id="GO:0050126">
    <property type="term" value="F:N-carbamoylputrescine amidase activity"/>
    <property type="evidence" value="ECO:0007669"/>
    <property type="project" value="TreeGrafter"/>
</dbReference>
<keyword evidence="1" id="KW-1185">Reference proteome</keyword>
<dbReference type="RefSeq" id="XP_039124882.1">
    <property type="nucleotide sequence ID" value="XM_039268948.1"/>
</dbReference>
<dbReference type="PANTHER" id="PTHR43674">
    <property type="entry name" value="NITRILASE C965.09-RELATED"/>
    <property type="match status" value="1"/>
</dbReference>
<dbReference type="RefSeq" id="XP_039124879.1">
    <property type="nucleotide sequence ID" value="XM_039268945.1"/>
</dbReference>
<evidence type="ECO:0000313" key="2">
    <source>
        <dbReference type="RefSeq" id="XP_039124879.1"/>
    </source>
</evidence>
<reference evidence="2 3" key="1">
    <citation type="submission" date="2025-04" db="UniProtKB">
        <authorList>
            <consortium name="RefSeq"/>
        </authorList>
    </citation>
    <scope>IDENTIFICATION</scope>
</reference>
<organism evidence="1 2">
    <name type="scientific">Dioscorea cayennensis subsp. rotundata</name>
    <name type="common">White Guinea yam</name>
    <name type="synonym">Dioscorea rotundata</name>
    <dbReference type="NCBI Taxonomy" id="55577"/>
    <lineage>
        <taxon>Eukaryota</taxon>
        <taxon>Viridiplantae</taxon>
        <taxon>Streptophyta</taxon>
        <taxon>Embryophyta</taxon>
        <taxon>Tracheophyta</taxon>
        <taxon>Spermatophyta</taxon>
        <taxon>Magnoliopsida</taxon>
        <taxon>Liliopsida</taxon>
        <taxon>Dioscoreales</taxon>
        <taxon>Dioscoreaceae</taxon>
        <taxon>Dioscorea</taxon>
    </lineage>
</organism>
<protein>
    <submittedName>
        <fullName evidence="2 3">N-carbamoylputrescine amidase-like isoform X1</fullName>
    </submittedName>
</protein>
<evidence type="ECO:0000313" key="4">
    <source>
        <dbReference type="RefSeq" id="XP_039124882.1"/>
    </source>
</evidence>
<evidence type="ECO:0000313" key="1">
    <source>
        <dbReference type="Proteomes" id="UP001515500"/>
    </source>
</evidence>
<dbReference type="AlphaFoldDB" id="A0AB40BC69"/>
<dbReference type="Proteomes" id="UP001515500">
    <property type="component" value="Chromosome 5"/>
</dbReference>